<organism evidence="8 9">
    <name type="scientific">Pseudobdellovibrio exovorus JSS</name>
    <dbReference type="NCBI Taxonomy" id="1184267"/>
    <lineage>
        <taxon>Bacteria</taxon>
        <taxon>Pseudomonadati</taxon>
        <taxon>Bdellovibrionota</taxon>
        <taxon>Bdellovibrionia</taxon>
        <taxon>Bdellovibrionales</taxon>
        <taxon>Pseudobdellovibrionaceae</taxon>
        <taxon>Pseudobdellovibrio</taxon>
    </lineage>
</organism>
<dbReference type="InterPro" id="IPR050090">
    <property type="entry name" value="Tyrosine_recombinase_XerCD"/>
</dbReference>
<dbReference type="Proteomes" id="UP000012040">
    <property type="component" value="Chromosome"/>
</dbReference>
<evidence type="ECO:0000256" key="1">
    <source>
        <dbReference type="ARBA" id="ARBA00022829"/>
    </source>
</evidence>
<keyword evidence="9" id="KW-1185">Reference proteome</keyword>
<keyword evidence="1" id="KW-0159">Chromosome partition</keyword>
<keyword evidence="2" id="KW-0229">DNA integration</keyword>
<evidence type="ECO:0000256" key="5">
    <source>
        <dbReference type="PROSITE-ProRule" id="PRU01248"/>
    </source>
</evidence>
<evidence type="ECO:0000259" key="7">
    <source>
        <dbReference type="PROSITE" id="PS51900"/>
    </source>
</evidence>
<dbReference type="PATRIC" id="fig|1184267.3.peg.1964"/>
<dbReference type="STRING" id="1184267.A11Q_1939"/>
<name>M4VCE7_9BACT</name>
<protein>
    <submittedName>
        <fullName evidence="8">Site-specific recombinase</fullName>
    </submittedName>
</protein>
<dbReference type="PROSITE" id="PS51900">
    <property type="entry name" value="CB"/>
    <property type="match status" value="1"/>
</dbReference>
<dbReference type="HOGENOM" id="CLU_027562_9_0_7"/>
<dbReference type="Pfam" id="PF00589">
    <property type="entry name" value="Phage_integrase"/>
    <property type="match status" value="1"/>
</dbReference>
<dbReference type="GO" id="GO:0007059">
    <property type="term" value="P:chromosome segregation"/>
    <property type="evidence" value="ECO:0007669"/>
    <property type="project" value="UniProtKB-KW"/>
</dbReference>
<evidence type="ECO:0000313" key="9">
    <source>
        <dbReference type="Proteomes" id="UP000012040"/>
    </source>
</evidence>
<dbReference type="AlphaFoldDB" id="M4VCE7"/>
<dbReference type="EMBL" id="CP003537">
    <property type="protein sequence ID" value="AGH96155.1"/>
    <property type="molecule type" value="Genomic_DNA"/>
</dbReference>
<dbReference type="OrthoDB" id="5289502at2"/>
<dbReference type="InterPro" id="IPR002104">
    <property type="entry name" value="Integrase_catalytic"/>
</dbReference>
<dbReference type="GO" id="GO:0003677">
    <property type="term" value="F:DNA binding"/>
    <property type="evidence" value="ECO:0007669"/>
    <property type="project" value="UniProtKB-UniRule"/>
</dbReference>
<dbReference type="PANTHER" id="PTHR30349:SF81">
    <property type="entry name" value="TYROSINE RECOMBINASE XERC"/>
    <property type="match status" value="1"/>
</dbReference>
<dbReference type="SUPFAM" id="SSF56349">
    <property type="entry name" value="DNA breaking-rejoining enzymes"/>
    <property type="match status" value="1"/>
</dbReference>
<evidence type="ECO:0000256" key="2">
    <source>
        <dbReference type="ARBA" id="ARBA00022908"/>
    </source>
</evidence>
<dbReference type="InterPro" id="IPR044068">
    <property type="entry name" value="CB"/>
</dbReference>
<dbReference type="InterPro" id="IPR013762">
    <property type="entry name" value="Integrase-like_cat_sf"/>
</dbReference>
<evidence type="ECO:0000313" key="8">
    <source>
        <dbReference type="EMBL" id="AGH96155.1"/>
    </source>
</evidence>
<evidence type="ECO:0000256" key="3">
    <source>
        <dbReference type="ARBA" id="ARBA00023125"/>
    </source>
</evidence>
<dbReference type="RefSeq" id="WP_015470645.1">
    <property type="nucleotide sequence ID" value="NC_020813.1"/>
</dbReference>
<keyword evidence="4" id="KW-0233">DNA recombination</keyword>
<dbReference type="Gene3D" id="1.10.443.10">
    <property type="entry name" value="Intergrase catalytic core"/>
    <property type="match status" value="1"/>
</dbReference>
<dbReference type="eggNOG" id="COG4974">
    <property type="taxonomic scope" value="Bacteria"/>
</dbReference>
<accession>M4VCE7</accession>
<feature type="domain" description="Core-binding (CB)" evidence="7">
    <location>
        <begin position="3"/>
        <end position="85"/>
    </location>
</feature>
<dbReference type="PANTHER" id="PTHR30349">
    <property type="entry name" value="PHAGE INTEGRASE-RELATED"/>
    <property type="match status" value="1"/>
</dbReference>
<feature type="domain" description="Tyr recombinase" evidence="6">
    <location>
        <begin position="106"/>
        <end position="287"/>
    </location>
</feature>
<dbReference type="GO" id="GO:0015074">
    <property type="term" value="P:DNA integration"/>
    <property type="evidence" value="ECO:0007669"/>
    <property type="project" value="UniProtKB-KW"/>
</dbReference>
<dbReference type="KEGG" id="bex:A11Q_1939"/>
<sequence>MGQKLQETIDNYLKYQENIESCSPLTLKAYRLDLKQIFDKKLNNVYEYAQIYPLAKENLGIWGHLCLSSRNRKIATLKSFFAWMFNQSLTESNHSHQLVCPKVSRKLPHFLSVDEVLSVMGYLNGPTPQDTNALYYRQKQKTLFLLLYGGGLRISEACNVKWKDIHTTERRILIRGKGNKERFAVLPESAIAQLSEFKKLSSTNSSYVFGDKPLNPRIGYKLIQELGVAAGLLTPLHPHALRHSFATHLLSSGTNLRTLQKLLGHESLQATEKYTHLSIDHLARLVDQTHPLVKLKLTS</sequence>
<dbReference type="GO" id="GO:0006310">
    <property type="term" value="P:DNA recombination"/>
    <property type="evidence" value="ECO:0007669"/>
    <property type="project" value="UniProtKB-KW"/>
</dbReference>
<dbReference type="InterPro" id="IPR010998">
    <property type="entry name" value="Integrase_recombinase_N"/>
</dbReference>
<gene>
    <name evidence="8" type="ORF">A11Q_1939</name>
</gene>
<proteinExistence type="predicted"/>
<evidence type="ECO:0000259" key="6">
    <source>
        <dbReference type="PROSITE" id="PS51898"/>
    </source>
</evidence>
<dbReference type="PROSITE" id="PS51898">
    <property type="entry name" value="TYR_RECOMBINASE"/>
    <property type="match status" value="1"/>
</dbReference>
<dbReference type="Gene3D" id="1.10.150.130">
    <property type="match status" value="1"/>
</dbReference>
<keyword evidence="3 5" id="KW-0238">DNA-binding</keyword>
<dbReference type="InterPro" id="IPR011010">
    <property type="entry name" value="DNA_brk_join_enz"/>
</dbReference>
<evidence type="ECO:0000256" key="4">
    <source>
        <dbReference type="ARBA" id="ARBA00023172"/>
    </source>
</evidence>
<reference evidence="8 9" key="1">
    <citation type="journal article" date="2013" name="ISME J.">
        <title>By their genes ye shall know them: genomic signatures of predatory bacteria.</title>
        <authorList>
            <person name="Pasternak Z."/>
            <person name="Pietrokovski S."/>
            <person name="Rotem O."/>
            <person name="Gophna U."/>
            <person name="Lurie-Weinberger M.N."/>
            <person name="Jurkevitch E."/>
        </authorList>
    </citation>
    <scope>NUCLEOTIDE SEQUENCE [LARGE SCALE GENOMIC DNA]</scope>
    <source>
        <strain evidence="8 9">JSS</strain>
    </source>
</reference>